<name>A0A5N5SJG1_9CRUS</name>
<evidence type="ECO:0000256" key="1">
    <source>
        <dbReference type="SAM" id="Phobius"/>
    </source>
</evidence>
<keyword evidence="1" id="KW-0472">Membrane</keyword>
<gene>
    <name evidence="2" type="ORF">Anas_09197</name>
</gene>
<feature type="non-terminal residue" evidence="2">
    <location>
        <position position="1"/>
    </location>
</feature>
<dbReference type="Proteomes" id="UP000326759">
    <property type="component" value="Unassembled WGS sequence"/>
</dbReference>
<keyword evidence="3" id="KW-1185">Reference proteome</keyword>
<organism evidence="2 3">
    <name type="scientific">Armadillidium nasatum</name>
    <dbReference type="NCBI Taxonomy" id="96803"/>
    <lineage>
        <taxon>Eukaryota</taxon>
        <taxon>Metazoa</taxon>
        <taxon>Ecdysozoa</taxon>
        <taxon>Arthropoda</taxon>
        <taxon>Crustacea</taxon>
        <taxon>Multicrustacea</taxon>
        <taxon>Malacostraca</taxon>
        <taxon>Eumalacostraca</taxon>
        <taxon>Peracarida</taxon>
        <taxon>Isopoda</taxon>
        <taxon>Oniscidea</taxon>
        <taxon>Crinocheta</taxon>
        <taxon>Armadillidiidae</taxon>
        <taxon>Armadillidium</taxon>
    </lineage>
</organism>
<sequence>LGQTANINFQEIFSLVKLLKMKTIVLFGFLLSMTVLLTEAGPPTGHKCTEVENVLKEIVEKAKNQGLSGGLGGLGGLLSGVLGLLSNLLGIVLDTLTTVLNQPECEAIQGEIDLLRNGLVSNLLLPIIREIINPYIKGYQHCQLILL</sequence>
<proteinExistence type="predicted"/>
<dbReference type="AlphaFoldDB" id="A0A5N5SJG1"/>
<comment type="caution">
    <text evidence="2">The sequence shown here is derived from an EMBL/GenBank/DDBJ whole genome shotgun (WGS) entry which is preliminary data.</text>
</comment>
<evidence type="ECO:0000313" key="2">
    <source>
        <dbReference type="EMBL" id="KAB7494126.1"/>
    </source>
</evidence>
<keyword evidence="1" id="KW-0812">Transmembrane</keyword>
<feature type="transmembrane region" description="Helical" evidence="1">
    <location>
        <begin position="18"/>
        <end position="37"/>
    </location>
</feature>
<feature type="transmembrane region" description="Helical" evidence="1">
    <location>
        <begin position="71"/>
        <end position="93"/>
    </location>
</feature>
<accession>A0A5N5SJG1</accession>
<keyword evidence="1" id="KW-1133">Transmembrane helix</keyword>
<reference evidence="2 3" key="1">
    <citation type="journal article" date="2019" name="PLoS Biol.">
        <title>Sex chromosomes control vertical transmission of feminizing Wolbachia symbionts in an isopod.</title>
        <authorList>
            <person name="Becking T."/>
            <person name="Chebbi M.A."/>
            <person name="Giraud I."/>
            <person name="Moumen B."/>
            <person name="Laverre T."/>
            <person name="Caubet Y."/>
            <person name="Peccoud J."/>
            <person name="Gilbert C."/>
            <person name="Cordaux R."/>
        </authorList>
    </citation>
    <scope>NUCLEOTIDE SEQUENCE [LARGE SCALE GENOMIC DNA]</scope>
    <source>
        <strain evidence="2">ANa2</strain>
        <tissue evidence="2">Whole body excluding digestive tract and cuticle</tissue>
    </source>
</reference>
<dbReference type="EMBL" id="SEYY01024432">
    <property type="protein sequence ID" value="KAB7494126.1"/>
    <property type="molecule type" value="Genomic_DNA"/>
</dbReference>
<protein>
    <submittedName>
        <fullName evidence="2">Uncharacterized protein</fullName>
    </submittedName>
</protein>
<evidence type="ECO:0000313" key="3">
    <source>
        <dbReference type="Proteomes" id="UP000326759"/>
    </source>
</evidence>